<dbReference type="Gene3D" id="3.30.1920.10">
    <property type="entry name" value="Baseplate protein-like domains - 2 layer sandwich fold"/>
    <property type="match status" value="1"/>
</dbReference>
<evidence type="ECO:0000259" key="3">
    <source>
        <dbReference type="Pfam" id="PF22255"/>
    </source>
</evidence>
<gene>
    <name evidence="4" type="ORF">SAMN04488503_2473</name>
</gene>
<feature type="domain" description="Baseplate hub protein gp44/GpP-like C-terminal" evidence="2">
    <location>
        <begin position="253"/>
        <end position="332"/>
    </location>
</feature>
<dbReference type="InterPro" id="IPR023399">
    <property type="entry name" value="Baseplate-like_2-layer_sand"/>
</dbReference>
<dbReference type="InterPro" id="IPR049354">
    <property type="entry name" value="GpP-like_N"/>
</dbReference>
<dbReference type="Pfam" id="PF22255">
    <property type="entry name" value="Gp44-like_2nd"/>
    <property type="match status" value="1"/>
</dbReference>
<proteinExistence type="predicted"/>
<dbReference type="RefSeq" id="WP_089274690.1">
    <property type="nucleotide sequence ID" value="NZ_FZOC01000005.1"/>
</dbReference>
<dbReference type="Pfam" id="PF21683">
    <property type="entry name" value="GpP-like_1st"/>
    <property type="match status" value="1"/>
</dbReference>
<feature type="domain" description="Baseplate hub protein gp44-like N-terminal" evidence="1">
    <location>
        <begin position="5"/>
        <end position="91"/>
    </location>
</feature>
<organism evidence="4 5">
    <name type="scientific">Humidesulfovibrio mexicanus</name>
    <dbReference type="NCBI Taxonomy" id="147047"/>
    <lineage>
        <taxon>Bacteria</taxon>
        <taxon>Pseudomonadati</taxon>
        <taxon>Thermodesulfobacteriota</taxon>
        <taxon>Desulfovibrionia</taxon>
        <taxon>Desulfovibrionales</taxon>
        <taxon>Desulfovibrionaceae</taxon>
        <taxon>Humidesulfovibrio</taxon>
    </lineage>
</organism>
<accession>A0A239BD34</accession>
<dbReference type="Gene3D" id="3.55.50.10">
    <property type="entry name" value="Baseplate protein-like domains"/>
    <property type="match status" value="1"/>
</dbReference>
<evidence type="ECO:0000313" key="5">
    <source>
        <dbReference type="Proteomes" id="UP000198324"/>
    </source>
</evidence>
<evidence type="ECO:0000259" key="2">
    <source>
        <dbReference type="Pfam" id="PF21929"/>
    </source>
</evidence>
<dbReference type="InterPro" id="IPR053982">
    <property type="entry name" value="Gp44/GpP-like_C"/>
</dbReference>
<dbReference type="Gene3D" id="2.30.300.10">
    <property type="entry name" value="Baseplate protein-like domain - beta roll fold"/>
    <property type="match status" value="1"/>
</dbReference>
<protein>
    <submittedName>
        <fullName evidence="4">Mu-like prophage tail protein gpP</fullName>
    </submittedName>
</protein>
<reference evidence="4 5" key="1">
    <citation type="submission" date="2017-06" db="EMBL/GenBank/DDBJ databases">
        <authorList>
            <person name="Kim H.J."/>
            <person name="Triplett B.A."/>
        </authorList>
    </citation>
    <scope>NUCLEOTIDE SEQUENCE [LARGE SCALE GENOMIC DNA]</scope>
    <source>
        <strain evidence="4 5">DSM 13116</strain>
    </source>
</reference>
<dbReference type="Proteomes" id="UP000198324">
    <property type="component" value="Unassembled WGS sequence"/>
</dbReference>
<name>A0A239BD34_9BACT</name>
<keyword evidence="5" id="KW-1185">Reference proteome</keyword>
<dbReference type="EMBL" id="FZOC01000005">
    <property type="protein sequence ID" value="SNS05491.1"/>
    <property type="molecule type" value="Genomic_DNA"/>
</dbReference>
<dbReference type="PIRSF" id="PIRSF004440">
    <property type="entry name" value="GpP"/>
    <property type="match status" value="1"/>
</dbReference>
<sequence>MPSYDVRLEVGDMLYGGWASIVIRRGLEQVAGSFELALTERWPGQDIPRPIAPGARCRVLVDGEPVITGYVDDVMPSYDAKEHGLSVSGRDKTADLVDCSAPSTQWAGRGLLPVAKALCRPFGIEVLAQCDTGKPFSQLKNNEGDSVYETLEAAARVRAVLLVTDGHGRLLITRAGQGARVATVLELGKNVLGCKASFSLRDRFSTYTVKGQSVGLDGWGGAAAHSKGSANDSRVPRHRPLTIIAEDQVEGAGAGERARWEASVRYGRSRRVTYTVRGWKHANGLWEPGQTVPVRDTWLSIDEPLLMVGVAYLLDEQGTRCELTLQPVEAFSLLPVPEKDKGEVWP</sequence>
<dbReference type="SUPFAM" id="SSF69279">
    <property type="entry name" value="Phage tail proteins"/>
    <property type="match status" value="2"/>
</dbReference>
<dbReference type="InterPro" id="IPR026276">
    <property type="entry name" value="Baseplate_GpP"/>
</dbReference>
<dbReference type="AlphaFoldDB" id="A0A239BD34"/>
<evidence type="ECO:0000259" key="1">
    <source>
        <dbReference type="Pfam" id="PF21683"/>
    </source>
</evidence>
<dbReference type="OrthoDB" id="9016931at2"/>
<feature type="domain" description="Baseplate hub protein gp44/GpP-like second" evidence="3">
    <location>
        <begin position="93"/>
        <end position="174"/>
    </location>
</feature>
<evidence type="ECO:0000313" key="4">
    <source>
        <dbReference type="EMBL" id="SNS05491.1"/>
    </source>
</evidence>
<dbReference type="Pfam" id="PF21929">
    <property type="entry name" value="GpP_4th"/>
    <property type="match status" value="1"/>
</dbReference>
<dbReference type="InterPro" id="IPR053981">
    <property type="entry name" value="Gp44/GpP-like_2nd"/>
</dbReference>